<dbReference type="Pfam" id="PF26168">
    <property type="entry name" value="Glyco_transf_N"/>
    <property type="match status" value="1"/>
</dbReference>
<gene>
    <name evidence="5" type="ORF">QVD17_34551</name>
</gene>
<comment type="similarity">
    <text evidence="1">Belongs to the UDP-glycosyltransferase family.</text>
</comment>
<evidence type="ECO:0000256" key="2">
    <source>
        <dbReference type="ARBA" id="ARBA00022676"/>
    </source>
</evidence>
<dbReference type="InterPro" id="IPR058980">
    <property type="entry name" value="Glyco_transf_N"/>
</dbReference>
<dbReference type="Proteomes" id="UP001229421">
    <property type="component" value="Unassembled WGS sequence"/>
</dbReference>
<keyword evidence="6" id="KW-1185">Reference proteome</keyword>
<feature type="domain" description="Glycosyltransferase N-terminal" evidence="4">
    <location>
        <begin position="5"/>
        <end position="235"/>
    </location>
</feature>
<dbReference type="SUPFAM" id="SSF53756">
    <property type="entry name" value="UDP-Glycosyltransferase/glycogen phosphorylase"/>
    <property type="match status" value="1"/>
</dbReference>
<dbReference type="AlphaFoldDB" id="A0AAD8K279"/>
<proteinExistence type="inferred from homology"/>
<accession>A0AAD8K279</accession>
<dbReference type="FunFam" id="3.40.50.2000:FF:000060">
    <property type="entry name" value="Glycosyltransferase"/>
    <property type="match status" value="1"/>
</dbReference>
<dbReference type="FunFam" id="3.40.50.2000:FF:000238">
    <property type="entry name" value="Glycosyltransferase"/>
    <property type="match status" value="1"/>
</dbReference>
<reference evidence="5" key="1">
    <citation type="journal article" date="2023" name="bioRxiv">
        <title>Improved chromosome-level genome assembly for marigold (Tagetes erecta).</title>
        <authorList>
            <person name="Jiang F."/>
            <person name="Yuan L."/>
            <person name="Wang S."/>
            <person name="Wang H."/>
            <person name="Xu D."/>
            <person name="Wang A."/>
            <person name="Fan W."/>
        </authorList>
    </citation>
    <scope>NUCLEOTIDE SEQUENCE</scope>
    <source>
        <strain evidence="5">WSJ</strain>
        <tissue evidence="5">Leaf</tissue>
    </source>
</reference>
<keyword evidence="2" id="KW-0328">Glycosyltransferase</keyword>
<dbReference type="GO" id="GO:0050404">
    <property type="term" value="F:zeatin O-beta-D-xylosyltransferase activity"/>
    <property type="evidence" value="ECO:0007669"/>
    <property type="project" value="UniProtKB-ARBA"/>
</dbReference>
<evidence type="ECO:0000256" key="3">
    <source>
        <dbReference type="ARBA" id="ARBA00022679"/>
    </source>
</evidence>
<dbReference type="PANTHER" id="PTHR48044">
    <property type="entry name" value="GLYCOSYLTRANSFERASE"/>
    <property type="match status" value="1"/>
</dbReference>
<dbReference type="Gene3D" id="3.40.50.2000">
    <property type="entry name" value="Glycogen Phosphorylase B"/>
    <property type="match status" value="2"/>
</dbReference>
<dbReference type="PANTHER" id="PTHR48044:SF23">
    <property type="entry name" value="ANTHOCYANIDIN 3-O-GLUCOSYLTRANSFERASE-LIKE"/>
    <property type="match status" value="1"/>
</dbReference>
<evidence type="ECO:0000259" key="4">
    <source>
        <dbReference type="Pfam" id="PF26168"/>
    </source>
</evidence>
<sequence length="461" mass="52322">MPTSDVVVVMVPFVAQGHLNQLLHLSRLISTYNIPIHFISTTTHCRQARDRLHGWHAHDNFIKFHPLHDPDFTSPNPEPNTTTQFPTHLQPSFNSSLHLRHPVADIIRSLAKTSRRVVVVHDSIMSYVVQDVKFIQNAETYIFRALSVFYILCFNLIRLGKELPFTLEMKLRLPDATATVSQEFTEFLKLQYSHQTFHVGNIYDSSRVIEGKFLEYVEKDEIMGKRHWAVGPFNPVEISPDVSSSAQQDRHACLKWLDKQPEKSVIYVSFGTTTTFLECQIRELALGLEKSEQRFLWVLRDADKGDVFKKDTVRRLELPEGFECRIEGRGLVVREWAPQPEILGHFSVGGFMSHCGWNSCMEAMTGGVAIIAWPGHSDQPHNACLLVDVLGVGLLMREWACRDELVTSVMVETMVRKLMGAGEGVEIRKRATELGGELRRSLGEGGGGRKELDSLISYITR</sequence>
<evidence type="ECO:0000313" key="5">
    <source>
        <dbReference type="EMBL" id="KAK1412931.1"/>
    </source>
</evidence>
<evidence type="ECO:0000313" key="6">
    <source>
        <dbReference type="Proteomes" id="UP001229421"/>
    </source>
</evidence>
<keyword evidence="3" id="KW-0808">Transferase</keyword>
<name>A0AAD8K279_TARER</name>
<dbReference type="InterPro" id="IPR002213">
    <property type="entry name" value="UDP_glucos_trans"/>
</dbReference>
<protein>
    <recommendedName>
        <fullName evidence="4">Glycosyltransferase N-terminal domain-containing protein</fullName>
    </recommendedName>
</protein>
<dbReference type="CDD" id="cd03784">
    <property type="entry name" value="GT1_Gtf-like"/>
    <property type="match status" value="1"/>
</dbReference>
<comment type="caution">
    <text evidence="5">The sequence shown here is derived from an EMBL/GenBank/DDBJ whole genome shotgun (WGS) entry which is preliminary data.</text>
</comment>
<dbReference type="EMBL" id="JAUHHV010000009">
    <property type="protein sequence ID" value="KAK1412931.1"/>
    <property type="molecule type" value="Genomic_DNA"/>
</dbReference>
<organism evidence="5 6">
    <name type="scientific">Tagetes erecta</name>
    <name type="common">African marigold</name>
    <dbReference type="NCBI Taxonomy" id="13708"/>
    <lineage>
        <taxon>Eukaryota</taxon>
        <taxon>Viridiplantae</taxon>
        <taxon>Streptophyta</taxon>
        <taxon>Embryophyta</taxon>
        <taxon>Tracheophyta</taxon>
        <taxon>Spermatophyta</taxon>
        <taxon>Magnoliopsida</taxon>
        <taxon>eudicotyledons</taxon>
        <taxon>Gunneridae</taxon>
        <taxon>Pentapetalae</taxon>
        <taxon>asterids</taxon>
        <taxon>campanulids</taxon>
        <taxon>Asterales</taxon>
        <taxon>Asteraceae</taxon>
        <taxon>Asteroideae</taxon>
        <taxon>Heliantheae alliance</taxon>
        <taxon>Tageteae</taxon>
        <taxon>Tagetes</taxon>
    </lineage>
</organism>
<dbReference type="GO" id="GO:0009690">
    <property type="term" value="P:cytokinin metabolic process"/>
    <property type="evidence" value="ECO:0007669"/>
    <property type="project" value="UniProtKB-ARBA"/>
</dbReference>
<evidence type="ECO:0000256" key="1">
    <source>
        <dbReference type="ARBA" id="ARBA00009995"/>
    </source>
</evidence>
<dbReference type="Pfam" id="PF00201">
    <property type="entry name" value="UDPGT"/>
    <property type="match status" value="1"/>
</dbReference>
<dbReference type="GO" id="GO:0016138">
    <property type="term" value="P:glycoside biosynthetic process"/>
    <property type="evidence" value="ECO:0007669"/>
    <property type="project" value="UniProtKB-ARBA"/>
</dbReference>